<proteinExistence type="predicted"/>
<reference evidence="2 3" key="1">
    <citation type="journal article" date="2018" name="Elife">
        <title>Discovery and characterization of a prevalent human gut bacterial enzyme sufficient for the inactivation of a family of plant toxins.</title>
        <authorList>
            <person name="Koppel N."/>
            <person name="Bisanz J.E."/>
            <person name="Pandelia M.E."/>
            <person name="Turnbaugh P.J."/>
            <person name="Balskus E.P."/>
        </authorList>
    </citation>
    <scope>NUCLEOTIDE SEQUENCE [LARGE SCALE GENOMIC DNA]</scope>
    <source>
        <strain evidence="2 3">OB21 GAM31</strain>
    </source>
</reference>
<dbReference type="EMBL" id="PPTO01000001">
    <property type="protein sequence ID" value="RDB60972.1"/>
    <property type="molecule type" value="Genomic_DNA"/>
</dbReference>
<dbReference type="PANTHER" id="PTHR30336:SF6">
    <property type="entry name" value="INTEGRAL MEMBRANE PROTEIN"/>
    <property type="match status" value="1"/>
</dbReference>
<dbReference type="Proteomes" id="UP000253975">
    <property type="component" value="Unassembled WGS sequence"/>
</dbReference>
<dbReference type="Gene3D" id="3.40.50.620">
    <property type="entry name" value="HUPs"/>
    <property type="match status" value="1"/>
</dbReference>
<organism evidence="2 3">
    <name type="scientific">Slackia isoflavoniconvertens</name>
    <dbReference type="NCBI Taxonomy" id="572010"/>
    <lineage>
        <taxon>Bacteria</taxon>
        <taxon>Bacillati</taxon>
        <taxon>Actinomycetota</taxon>
        <taxon>Coriobacteriia</taxon>
        <taxon>Eggerthellales</taxon>
        <taxon>Eggerthellaceae</taxon>
        <taxon>Slackia</taxon>
    </lineage>
</organism>
<dbReference type="GO" id="GO:0005886">
    <property type="term" value="C:plasma membrane"/>
    <property type="evidence" value="ECO:0007669"/>
    <property type="project" value="TreeGrafter"/>
</dbReference>
<evidence type="ECO:0000259" key="1">
    <source>
        <dbReference type="Pfam" id="PF02698"/>
    </source>
</evidence>
<name>A0A369LPA6_9ACTN</name>
<gene>
    <name evidence="2" type="ORF">C1881_00125</name>
</gene>
<dbReference type="CDD" id="cd06259">
    <property type="entry name" value="YdcF-like"/>
    <property type="match status" value="1"/>
</dbReference>
<dbReference type="PANTHER" id="PTHR30336">
    <property type="entry name" value="INNER MEMBRANE PROTEIN, PROBABLE PERMEASE"/>
    <property type="match status" value="1"/>
</dbReference>
<dbReference type="Pfam" id="PF02698">
    <property type="entry name" value="DUF218"/>
    <property type="match status" value="1"/>
</dbReference>
<comment type="caution">
    <text evidence="2">The sequence shown here is derived from an EMBL/GenBank/DDBJ whole genome shotgun (WGS) entry which is preliminary data.</text>
</comment>
<evidence type="ECO:0000313" key="2">
    <source>
        <dbReference type="EMBL" id="RDB60972.1"/>
    </source>
</evidence>
<evidence type="ECO:0000313" key="3">
    <source>
        <dbReference type="Proteomes" id="UP000253975"/>
    </source>
</evidence>
<accession>A0A369LPA6</accession>
<feature type="domain" description="DUF218" evidence="1">
    <location>
        <begin position="50"/>
        <end position="169"/>
    </location>
</feature>
<dbReference type="InterPro" id="IPR014729">
    <property type="entry name" value="Rossmann-like_a/b/a_fold"/>
</dbReference>
<dbReference type="InterPro" id="IPR051599">
    <property type="entry name" value="Cell_Envelope_Assoc"/>
</dbReference>
<protein>
    <submittedName>
        <fullName evidence="2">SanA protein</fullName>
    </submittedName>
</protein>
<dbReference type="RefSeq" id="WP_114614552.1">
    <property type="nucleotide sequence ID" value="NZ_DBFORL010000007.1"/>
</dbReference>
<dbReference type="InterPro" id="IPR003848">
    <property type="entry name" value="DUF218"/>
</dbReference>
<sequence length="213" mass="22679">MLKGLFKFVLAIAVAAIVAVGGINACVVLSANPAITTLDKYEQSRVASCDAIVVLGASVLPDGSLSPILQKRVDAAIDLYFRGVAPIVVMSGDGRESNYDEPNAMKAYAIAQGVPESAIYCDGGGYHTYDTMWRVANVYGAQSVAIVTQKYHQYRAVFDAQGVGMSAVGVVSDTGIYDDQAYYDIREWPARVQDAISVWTGAEPDNPGEAITL</sequence>
<dbReference type="AlphaFoldDB" id="A0A369LPA6"/>